<dbReference type="GO" id="GO:0046076">
    <property type="term" value="P:dTTP catabolic process"/>
    <property type="evidence" value="ECO:0007669"/>
    <property type="project" value="TreeGrafter"/>
</dbReference>
<dbReference type="CDD" id="cd11528">
    <property type="entry name" value="NTP-PPase_MazG_Nterm"/>
    <property type="match status" value="1"/>
</dbReference>
<keyword evidence="2" id="KW-0378">Hydrolase</keyword>
<dbReference type="EMBL" id="JRPQ01000058">
    <property type="protein sequence ID" value="KGI22711.1"/>
    <property type="molecule type" value="Genomic_DNA"/>
</dbReference>
<dbReference type="PANTHER" id="PTHR30522:SF0">
    <property type="entry name" value="NUCLEOSIDE TRIPHOSPHATE PYROPHOSPHOHYDROLASE"/>
    <property type="match status" value="1"/>
</dbReference>
<dbReference type="InterPro" id="IPR011551">
    <property type="entry name" value="NTP_PyrPHydrolase_MazG"/>
</dbReference>
<dbReference type="NCBIfam" id="TIGR00444">
    <property type="entry name" value="mazG"/>
    <property type="match status" value="1"/>
</dbReference>
<dbReference type="GO" id="GO:0006203">
    <property type="term" value="P:dGTP catabolic process"/>
    <property type="evidence" value="ECO:0007669"/>
    <property type="project" value="TreeGrafter"/>
</dbReference>
<organism evidence="2 3">
    <name type="scientific">Hoylesella timonensis S9-PR14</name>
    <dbReference type="NCBI Taxonomy" id="1401062"/>
    <lineage>
        <taxon>Bacteria</taxon>
        <taxon>Pseudomonadati</taxon>
        <taxon>Bacteroidota</taxon>
        <taxon>Bacteroidia</taxon>
        <taxon>Bacteroidales</taxon>
        <taxon>Prevotellaceae</taxon>
        <taxon>Hoylesella</taxon>
    </lineage>
</organism>
<sequence length="287" mass="33513">MHSREEKIAAFGRLLDVQERLRKECPWDRKQTYHSLRPHTIEEVYELCDAILKEDKVNICKELGDVLEHVIFYAILGDETGAYDIADVCDKEARKLMFRHPFIDWTGWEGDPKKEVLDAQTGVDETTAKPQTEQQVEKTWEQIKQKEKDGNKSVLAGVPEALPSLIKAYRIQDKARNVGFDWEKREDVWKKVREELSELEEELAKDDAEHATKELGDFLFSVINAARLYHLNPENALELTNQKFIRRFNHIEAQTIKSGKQLKDLTLAEMDELWEEAKRMEKESDNN</sequence>
<gene>
    <name evidence="2" type="ORF">HMPREF9304_02875</name>
</gene>
<dbReference type="FunFam" id="1.10.287.1080:FF:000003">
    <property type="entry name" value="Nucleoside triphosphate pyrophosphohydrolase"/>
    <property type="match status" value="1"/>
</dbReference>
<dbReference type="AlphaFoldDB" id="A0A098YTU6"/>
<proteinExistence type="predicted"/>
<dbReference type="OrthoDB" id="9808939at2"/>
<dbReference type="PANTHER" id="PTHR30522">
    <property type="entry name" value="NUCLEOSIDE TRIPHOSPHATE PYROPHOSPHOHYDROLASE"/>
    <property type="match status" value="1"/>
</dbReference>
<dbReference type="Gene3D" id="1.10.287.1080">
    <property type="entry name" value="MazG-like"/>
    <property type="match status" value="2"/>
</dbReference>
<dbReference type="GO" id="GO:0046061">
    <property type="term" value="P:dATP catabolic process"/>
    <property type="evidence" value="ECO:0007669"/>
    <property type="project" value="TreeGrafter"/>
</dbReference>
<evidence type="ECO:0000313" key="3">
    <source>
        <dbReference type="Proteomes" id="UP000029723"/>
    </source>
</evidence>
<dbReference type="Proteomes" id="UP000029723">
    <property type="component" value="Unassembled WGS sequence"/>
</dbReference>
<feature type="domain" description="NTP pyrophosphohydrolase MazG-like" evidence="1">
    <location>
        <begin position="31"/>
        <end position="101"/>
    </location>
</feature>
<dbReference type="GO" id="GO:0046047">
    <property type="term" value="P:TTP catabolic process"/>
    <property type="evidence" value="ECO:0007669"/>
    <property type="project" value="TreeGrafter"/>
</dbReference>
<dbReference type="GO" id="GO:0047429">
    <property type="term" value="F:nucleoside triphosphate diphosphatase activity"/>
    <property type="evidence" value="ECO:0007669"/>
    <property type="project" value="InterPro"/>
</dbReference>
<dbReference type="CDD" id="cd11529">
    <property type="entry name" value="NTP-PPase_MazG_Cterm"/>
    <property type="match status" value="1"/>
</dbReference>
<dbReference type="InterPro" id="IPR048011">
    <property type="entry name" value="NTP-PPase_MazG-like_C"/>
</dbReference>
<comment type="caution">
    <text evidence="2">The sequence shown here is derived from an EMBL/GenBank/DDBJ whole genome shotgun (WGS) entry which is preliminary data.</text>
</comment>
<dbReference type="InterPro" id="IPR004518">
    <property type="entry name" value="MazG-like_dom"/>
</dbReference>
<evidence type="ECO:0000313" key="2">
    <source>
        <dbReference type="EMBL" id="KGI22711.1"/>
    </source>
</evidence>
<reference evidence="2 3" key="1">
    <citation type="submission" date="2014-07" db="EMBL/GenBank/DDBJ databases">
        <authorList>
            <person name="McCorrison J."/>
            <person name="Sanka R."/>
            <person name="Torralba M."/>
            <person name="Gillis M."/>
            <person name="Haft D.H."/>
            <person name="Methe B."/>
            <person name="Sutton G."/>
            <person name="Nelson K.E."/>
        </authorList>
    </citation>
    <scope>NUCLEOTIDE SEQUENCE [LARGE SCALE GENOMIC DNA]</scope>
    <source>
        <strain evidence="2 3">S9-PR14</strain>
    </source>
</reference>
<dbReference type="SUPFAM" id="SSF101386">
    <property type="entry name" value="all-alpha NTP pyrophosphatases"/>
    <property type="match status" value="2"/>
</dbReference>
<feature type="domain" description="NTP pyrophosphohydrolase MazG-like" evidence="1">
    <location>
        <begin position="189"/>
        <end position="250"/>
    </location>
</feature>
<protein>
    <submittedName>
        <fullName evidence="2">Nucleoside triphosphate hydrolase</fullName>
    </submittedName>
</protein>
<evidence type="ECO:0000259" key="1">
    <source>
        <dbReference type="Pfam" id="PF03819"/>
    </source>
</evidence>
<dbReference type="GO" id="GO:0046081">
    <property type="term" value="P:dUTP catabolic process"/>
    <property type="evidence" value="ECO:0007669"/>
    <property type="project" value="TreeGrafter"/>
</dbReference>
<accession>A0A098YTU6</accession>
<dbReference type="RefSeq" id="WP_036926262.1">
    <property type="nucleotide sequence ID" value="NZ_JRPQ01000058.1"/>
</dbReference>
<name>A0A098YTU6_9BACT</name>
<dbReference type="NCBIfam" id="NF007113">
    <property type="entry name" value="PRK09562.1"/>
    <property type="match status" value="1"/>
</dbReference>
<dbReference type="Pfam" id="PF03819">
    <property type="entry name" value="MazG"/>
    <property type="match status" value="2"/>
</dbReference>
<dbReference type="InterPro" id="IPR048015">
    <property type="entry name" value="NTP-PPase_MazG-like_N"/>
</dbReference>
<dbReference type="GO" id="GO:0046052">
    <property type="term" value="P:UTP catabolic process"/>
    <property type="evidence" value="ECO:0007669"/>
    <property type="project" value="TreeGrafter"/>
</dbReference>